<evidence type="ECO:0000256" key="1">
    <source>
        <dbReference type="SAM" id="MobiDB-lite"/>
    </source>
</evidence>
<accession>A0A2N5SZN0</accession>
<gene>
    <name evidence="2" type="ORF">PCASD_18584</name>
</gene>
<evidence type="ECO:0000313" key="2">
    <source>
        <dbReference type="EMBL" id="PLW18678.1"/>
    </source>
</evidence>
<name>A0A2N5SZN0_9BASI</name>
<comment type="caution">
    <text evidence="2">The sequence shown here is derived from an EMBL/GenBank/DDBJ whole genome shotgun (WGS) entry which is preliminary data.</text>
</comment>
<dbReference type="Proteomes" id="UP000235392">
    <property type="component" value="Unassembled WGS sequence"/>
</dbReference>
<evidence type="ECO:0000313" key="3">
    <source>
        <dbReference type="Proteomes" id="UP000235392"/>
    </source>
</evidence>
<proteinExistence type="predicted"/>
<feature type="compositionally biased region" description="Basic residues" evidence="1">
    <location>
        <begin position="46"/>
        <end position="59"/>
    </location>
</feature>
<dbReference type="EMBL" id="PGCI01000728">
    <property type="protein sequence ID" value="PLW18678.1"/>
    <property type="molecule type" value="Genomic_DNA"/>
</dbReference>
<organism evidence="2 3">
    <name type="scientific">Puccinia coronata f. sp. avenae</name>
    <dbReference type="NCBI Taxonomy" id="200324"/>
    <lineage>
        <taxon>Eukaryota</taxon>
        <taxon>Fungi</taxon>
        <taxon>Dikarya</taxon>
        <taxon>Basidiomycota</taxon>
        <taxon>Pucciniomycotina</taxon>
        <taxon>Pucciniomycetes</taxon>
        <taxon>Pucciniales</taxon>
        <taxon>Pucciniaceae</taxon>
        <taxon>Puccinia</taxon>
    </lineage>
</organism>
<reference evidence="2 3" key="1">
    <citation type="submission" date="2017-11" db="EMBL/GenBank/DDBJ databases">
        <title>De novo assembly and phasing of dikaryotic genomes from two isolates of Puccinia coronata f. sp. avenae, the causal agent of oat crown rust.</title>
        <authorList>
            <person name="Miller M.E."/>
            <person name="Zhang Y."/>
            <person name="Omidvar V."/>
            <person name="Sperschneider J."/>
            <person name="Schwessinger B."/>
            <person name="Raley C."/>
            <person name="Palmer J.M."/>
            <person name="Garnica D."/>
            <person name="Upadhyaya N."/>
            <person name="Rathjen J."/>
            <person name="Taylor J.M."/>
            <person name="Park R.F."/>
            <person name="Dodds P.N."/>
            <person name="Hirsch C.D."/>
            <person name="Kianian S.F."/>
            <person name="Figueroa M."/>
        </authorList>
    </citation>
    <scope>NUCLEOTIDE SEQUENCE [LARGE SCALE GENOMIC DNA]</scope>
    <source>
        <strain evidence="2">12SD80</strain>
    </source>
</reference>
<dbReference type="AlphaFoldDB" id="A0A2N5SZN0"/>
<feature type="region of interest" description="Disordered" evidence="1">
    <location>
        <begin position="1"/>
        <end position="63"/>
    </location>
</feature>
<sequence>MRTTDLAVKRSRGDTSYLARQESTDATGNQLARERPQASLPTGSRGKTKASKESRRHSSHPLSLTALLPQGLLPHCTKQTVAWIPKLSEGIALLGNSPGETDAHANRS</sequence>
<protein>
    <submittedName>
        <fullName evidence="2">Uncharacterized protein</fullName>
    </submittedName>
</protein>